<proteinExistence type="predicted"/>
<dbReference type="EMBL" id="VTPX01000004">
    <property type="protein sequence ID" value="KAA0018797.1"/>
    <property type="molecule type" value="Genomic_DNA"/>
</dbReference>
<dbReference type="AlphaFoldDB" id="A0A640WF77"/>
<protein>
    <recommendedName>
        <fullName evidence="1">D-apionate lactonase TIM barrel domain-containing protein</fullName>
    </recommendedName>
</protein>
<sequence>MRTDVHTLRLGGPASTPLPSVGCGLWLDRINDLGRLARQLDAVMPRHLDALLDLRSSRALENLPGLMVSAAERDIPVWLYVICDDHDPTGSLSTLARRLEGLPGPPAGMLVTPAAYLKSYQPDGVWPSGTSPGQARMAARVLWPELALGGGVPTYFTELNRCRPDPSSIDFITHAVSPIVHAADDRSVMETLQSVPDIVASCRALAPTTPYRITTTAIGAWTNPYGECLTPNDGSQRVTLSDDDPRQRGLFAAAWGVGFMARVAYAGVNAATLSSLGPPFDIGADSLYPVGHAIAGLCRAAGQPLRQLKLGGAELAALAWQTELLAVIEVWIANLSADAVPLYIEDVDLLELSRLTAMGDGFQPAPSMEARLRAGETDRLAGFEILRLRVQNLGSGPDC</sequence>
<organism evidence="2 3">
    <name type="scientific">Salinicola corii</name>
    <dbReference type="NCBI Taxonomy" id="2606937"/>
    <lineage>
        <taxon>Bacteria</taxon>
        <taxon>Pseudomonadati</taxon>
        <taxon>Pseudomonadota</taxon>
        <taxon>Gammaproteobacteria</taxon>
        <taxon>Oceanospirillales</taxon>
        <taxon>Halomonadaceae</taxon>
        <taxon>Salinicola</taxon>
    </lineage>
</organism>
<dbReference type="Pfam" id="PF25838">
    <property type="entry name" value="Apionate_lact_M"/>
    <property type="match status" value="1"/>
</dbReference>
<evidence type="ECO:0000313" key="3">
    <source>
        <dbReference type="Proteomes" id="UP000466024"/>
    </source>
</evidence>
<comment type="caution">
    <text evidence="2">The sequence shown here is derived from an EMBL/GenBank/DDBJ whole genome shotgun (WGS) entry which is preliminary data.</text>
</comment>
<keyword evidence="3" id="KW-1185">Reference proteome</keyword>
<reference evidence="2 3" key="1">
    <citation type="submission" date="2019-08" db="EMBL/GenBank/DDBJ databases">
        <title>Bioinformatics analysis of the strain L3 and L5.</title>
        <authorList>
            <person name="Li X."/>
        </authorList>
    </citation>
    <scope>NUCLEOTIDE SEQUENCE [LARGE SCALE GENOMIC DNA]</scope>
    <source>
        <strain evidence="2 3">L3</strain>
    </source>
</reference>
<dbReference type="Proteomes" id="UP000466024">
    <property type="component" value="Unassembled WGS sequence"/>
</dbReference>
<evidence type="ECO:0000259" key="1">
    <source>
        <dbReference type="Pfam" id="PF25838"/>
    </source>
</evidence>
<evidence type="ECO:0000313" key="2">
    <source>
        <dbReference type="EMBL" id="KAA0018797.1"/>
    </source>
</evidence>
<accession>A0A640WF77</accession>
<dbReference type="InterPro" id="IPR058787">
    <property type="entry name" value="ApnL_M"/>
</dbReference>
<name>A0A640WF77_9GAMM</name>
<dbReference type="RefSeq" id="WP_149435215.1">
    <property type="nucleotide sequence ID" value="NZ_VTPX01000004.1"/>
</dbReference>
<gene>
    <name evidence="2" type="ORF">F0A16_09865</name>
</gene>
<feature type="domain" description="D-apionate lactonase TIM barrel" evidence="1">
    <location>
        <begin position="22"/>
        <end position="302"/>
    </location>
</feature>